<evidence type="ECO:0000259" key="7">
    <source>
        <dbReference type="SMART" id="SM00906"/>
    </source>
</evidence>
<evidence type="ECO:0000256" key="4">
    <source>
        <dbReference type="ARBA" id="ARBA00023163"/>
    </source>
</evidence>
<dbReference type="EMBL" id="KZ680208">
    <property type="protein sequence ID" value="PTB69249.1"/>
    <property type="molecule type" value="Genomic_DNA"/>
</dbReference>
<dbReference type="GO" id="GO:0005634">
    <property type="term" value="C:nucleus"/>
    <property type="evidence" value="ECO:0007669"/>
    <property type="project" value="UniProtKB-SubCell"/>
</dbReference>
<dbReference type="GO" id="GO:0006351">
    <property type="term" value="P:DNA-templated transcription"/>
    <property type="evidence" value="ECO:0007669"/>
    <property type="project" value="InterPro"/>
</dbReference>
<evidence type="ECO:0000256" key="6">
    <source>
        <dbReference type="SAM" id="SignalP"/>
    </source>
</evidence>
<keyword evidence="5" id="KW-0539">Nucleus</keyword>
<keyword evidence="6" id="KW-0732">Signal</keyword>
<organism evidence="8 9">
    <name type="scientific">Trichoderma citrinoviride</name>
    <dbReference type="NCBI Taxonomy" id="58853"/>
    <lineage>
        <taxon>Eukaryota</taxon>
        <taxon>Fungi</taxon>
        <taxon>Dikarya</taxon>
        <taxon>Ascomycota</taxon>
        <taxon>Pezizomycotina</taxon>
        <taxon>Sordariomycetes</taxon>
        <taxon>Hypocreomycetidae</taxon>
        <taxon>Hypocreales</taxon>
        <taxon>Hypocreaceae</taxon>
        <taxon>Trichoderma</taxon>
    </lineage>
</organism>
<dbReference type="RefSeq" id="XP_024752569.1">
    <property type="nucleotide sequence ID" value="XM_024889701.1"/>
</dbReference>
<keyword evidence="4" id="KW-0804">Transcription</keyword>
<dbReference type="GeneID" id="36597820"/>
<dbReference type="InterPro" id="IPR007219">
    <property type="entry name" value="XnlR_reg_dom"/>
</dbReference>
<dbReference type="GO" id="GO:0008270">
    <property type="term" value="F:zinc ion binding"/>
    <property type="evidence" value="ECO:0007669"/>
    <property type="project" value="InterPro"/>
</dbReference>
<name>A0A2T4BJ19_9HYPO</name>
<dbReference type="CDD" id="cd12148">
    <property type="entry name" value="fungal_TF_MHR"/>
    <property type="match status" value="1"/>
</dbReference>
<evidence type="ECO:0000256" key="2">
    <source>
        <dbReference type="ARBA" id="ARBA00022723"/>
    </source>
</evidence>
<gene>
    <name evidence="8" type="ORF">BBK36DRAFT_1111395</name>
</gene>
<dbReference type="Proteomes" id="UP000241546">
    <property type="component" value="Unassembled WGS sequence"/>
</dbReference>
<feature type="chain" id="PRO_5015519422" evidence="6">
    <location>
        <begin position="18"/>
        <end position="638"/>
    </location>
</feature>
<dbReference type="InterPro" id="IPR050815">
    <property type="entry name" value="TF_fung"/>
</dbReference>
<evidence type="ECO:0000256" key="1">
    <source>
        <dbReference type="ARBA" id="ARBA00004123"/>
    </source>
</evidence>
<evidence type="ECO:0000256" key="3">
    <source>
        <dbReference type="ARBA" id="ARBA00023015"/>
    </source>
</evidence>
<feature type="signal peptide" evidence="6">
    <location>
        <begin position="1"/>
        <end position="17"/>
    </location>
</feature>
<sequence>MYFSLFAALCGTLGSECVNFQGSYCRLQSELSRFPVPYSQSISRNFSISPFHVLRNVISIIYVRIHTEAQRVENQPAPKTIPLPSPLSRFRHPKPPPMFQVLLRRPCDYTNRQSENELKTRIQELESLVANHVSTLSPQPQSISASSTQGTGSLSCAFYPAALRFQKLFLDTDIQTRPDAPPPPSSDMIPGTVLLHLGDQAQSAIIMAQYFQTIHKWMPIISRVRLSSLADAELGGRMRADFALLLLAMKLIQHVPGSSSNAVRDGLYICAKEFAASLEIAGVYTLLKLQANLLIAVYEMGHGIFPAAYISMGCCVTQAMVLGIHHREAPQVLEQPRTWIDWEERQRVWWLVVILERYITSVGDNRPLLSADPKTTSHLPVNDDAWDSGQAMYPERLILSSSKHLSASPFARLAQASHLQGEVIKHCNDDTQSLAHVQNDVEVLSQVIWSFLEVISKDRSSMMHFYSAVGVCLSALMKLCDHHSCDSFAIYNDRALDVTEMALAREIALRCQAIMKDCIAKAMSFVEVLGEMVQDQESIENLASLSPWFVDSIYQCLANLVYLTATSVSVDASGYTAQVSLCLELLRKANRRWNVAAGAYLEAIDLVEQELKRNPSFFSQPYTPSPSHRASLSTLIWS</sequence>
<feature type="domain" description="Xylanolytic transcriptional activator regulatory" evidence="7">
    <location>
        <begin position="308"/>
        <end position="386"/>
    </location>
</feature>
<comment type="subcellular location">
    <subcellularLocation>
        <location evidence="1">Nucleus</location>
    </subcellularLocation>
</comment>
<protein>
    <submittedName>
        <fullName evidence="8">Fungal-specific transcription factor domain-containing protein</fullName>
    </submittedName>
</protein>
<dbReference type="AlphaFoldDB" id="A0A2T4BJ19"/>
<proteinExistence type="predicted"/>
<dbReference type="GO" id="GO:0003677">
    <property type="term" value="F:DNA binding"/>
    <property type="evidence" value="ECO:0007669"/>
    <property type="project" value="InterPro"/>
</dbReference>
<dbReference type="PANTHER" id="PTHR47338:SF20">
    <property type="entry name" value="ZN(II)2CYS6 TRANSCRIPTION FACTOR (EUROFUNG)"/>
    <property type="match status" value="1"/>
</dbReference>
<reference evidence="9" key="1">
    <citation type="submission" date="2016-07" db="EMBL/GenBank/DDBJ databases">
        <title>Multiple horizontal gene transfer events from other fungi enriched the ability of initially mycotrophic Trichoderma (Ascomycota) to feed on dead plant biomass.</title>
        <authorList>
            <consortium name="DOE Joint Genome Institute"/>
            <person name="Atanasova L."/>
            <person name="Chenthamara K."/>
            <person name="Zhang J."/>
            <person name="Grujic M."/>
            <person name="Henrissat B."/>
            <person name="Kuo A."/>
            <person name="Aerts A."/>
            <person name="Salamov A."/>
            <person name="Lipzen A."/>
            <person name="Labutti K."/>
            <person name="Barry K."/>
            <person name="Miao Y."/>
            <person name="Rahimi M.J."/>
            <person name="Shen Q."/>
            <person name="Grigoriev I.V."/>
            <person name="Kubicek C.P."/>
            <person name="Druzhinina I.S."/>
        </authorList>
    </citation>
    <scope>NUCLEOTIDE SEQUENCE [LARGE SCALE GENOMIC DNA]</scope>
    <source>
        <strain evidence="9">TUCIM 6016</strain>
    </source>
</reference>
<evidence type="ECO:0000256" key="5">
    <source>
        <dbReference type="ARBA" id="ARBA00023242"/>
    </source>
</evidence>
<dbReference type="OrthoDB" id="3862662at2759"/>
<dbReference type="PANTHER" id="PTHR47338">
    <property type="entry name" value="ZN(II)2CYS6 TRANSCRIPTION FACTOR (EUROFUNG)-RELATED"/>
    <property type="match status" value="1"/>
</dbReference>
<dbReference type="GO" id="GO:0000981">
    <property type="term" value="F:DNA-binding transcription factor activity, RNA polymerase II-specific"/>
    <property type="evidence" value="ECO:0007669"/>
    <property type="project" value="InterPro"/>
</dbReference>
<keyword evidence="3" id="KW-0805">Transcription regulation</keyword>
<evidence type="ECO:0000313" key="8">
    <source>
        <dbReference type="EMBL" id="PTB69249.1"/>
    </source>
</evidence>
<dbReference type="SMART" id="SM00906">
    <property type="entry name" value="Fungal_trans"/>
    <property type="match status" value="1"/>
</dbReference>
<keyword evidence="9" id="KW-1185">Reference proteome</keyword>
<dbReference type="Pfam" id="PF04082">
    <property type="entry name" value="Fungal_trans"/>
    <property type="match status" value="1"/>
</dbReference>
<keyword evidence="2" id="KW-0479">Metal-binding</keyword>
<evidence type="ECO:0000313" key="9">
    <source>
        <dbReference type="Proteomes" id="UP000241546"/>
    </source>
</evidence>
<accession>A0A2T4BJ19</accession>